<dbReference type="VEuPathDB" id="FungiDB:VP01_7629g1"/>
<dbReference type="Proteomes" id="UP000037035">
    <property type="component" value="Unassembled WGS sequence"/>
</dbReference>
<organism evidence="1 2">
    <name type="scientific">Puccinia sorghi</name>
    <dbReference type="NCBI Taxonomy" id="27349"/>
    <lineage>
        <taxon>Eukaryota</taxon>
        <taxon>Fungi</taxon>
        <taxon>Dikarya</taxon>
        <taxon>Basidiomycota</taxon>
        <taxon>Pucciniomycotina</taxon>
        <taxon>Pucciniomycetes</taxon>
        <taxon>Pucciniales</taxon>
        <taxon>Pucciniaceae</taxon>
        <taxon>Puccinia</taxon>
    </lineage>
</organism>
<sequence>IPEAKRYKTMLSMLMSLVRCLNQLTGPMTGLIPTIMTLLTPGSLLSHSEKLRTWKYTGAAMEELKLQPIAFLSKQSPHVSVNHLLVKSVNAAIKKQVKHVRPKLRNILLTGIVSGSEPELPRIPNIVGFSLLLWRHLNDSNRTWKLT</sequence>
<dbReference type="EMBL" id="LAVV01013082">
    <property type="protein sequence ID" value="KNZ46011.1"/>
    <property type="molecule type" value="Genomic_DNA"/>
</dbReference>
<evidence type="ECO:0000313" key="1">
    <source>
        <dbReference type="EMBL" id="KNZ46011.1"/>
    </source>
</evidence>
<gene>
    <name evidence="1" type="ORF">VP01_7629g1</name>
</gene>
<protein>
    <submittedName>
        <fullName evidence="1">Uncharacterized protein</fullName>
    </submittedName>
</protein>
<evidence type="ECO:0000313" key="2">
    <source>
        <dbReference type="Proteomes" id="UP000037035"/>
    </source>
</evidence>
<name>A0A0L6UBX0_9BASI</name>
<comment type="caution">
    <text evidence="1">The sequence shown here is derived from an EMBL/GenBank/DDBJ whole genome shotgun (WGS) entry which is preliminary data.</text>
</comment>
<accession>A0A0L6UBX0</accession>
<feature type="non-terminal residue" evidence="1">
    <location>
        <position position="1"/>
    </location>
</feature>
<dbReference type="STRING" id="27349.A0A0L6UBX0"/>
<keyword evidence="2" id="KW-1185">Reference proteome</keyword>
<reference evidence="1 2" key="1">
    <citation type="submission" date="2015-08" db="EMBL/GenBank/DDBJ databases">
        <title>Next Generation Sequencing and Analysis of the Genome of Puccinia sorghi L Schw, the Causal Agent of Maize Common Rust.</title>
        <authorList>
            <person name="Rochi L."/>
            <person name="Burguener G."/>
            <person name="Darino M."/>
            <person name="Turjanski A."/>
            <person name="Kreff E."/>
            <person name="Dieguez M.J."/>
            <person name="Sacco F."/>
        </authorList>
    </citation>
    <scope>NUCLEOTIDE SEQUENCE [LARGE SCALE GENOMIC DNA]</scope>
    <source>
        <strain evidence="1 2">RO10H11247</strain>
    </source>
</reference>
<proteinExistence type="predicted"/>
<dbReference type="AlphaFoldDB" id="A0A0L6UBX0"/>